<name>A0AAF0F0J8_9BASI</name>
<dbReference type="PANTHER" id="PTHR10352">
    <property type="entry name" value="EUKARYOTIC TRANSLATION INITIATION FACTOR 3 SUBUNIT G"/>
    <property type="match status" value="1"/>
</dbReference>
<dbReference type="InterPro" id="IPR012677">
    <property type="entry name" value="Nucleotide-bd_a/b_plait_sf"/>
</dbReference>
<evidence type="ECO:0000256" key="3">
    <source>
        <dbReference type="SAM" id="MobiDB-lite"/>
    </source>
</evidence>
<dbReference type="Gene3D" id="1.25.40.10">
    <property type="entry name" value="Tetratricopeptide repeat domain"/>
    <property type="match status" value="2"/>
</dbReference>
<evidence type="ECO:0000256" key="2">
    <source>
        <dbReference type="PROSITE-ProRule" id="PRU00176"/>
    </source>
</evidence>
<feature type="domain" description="RRM" evidence="4">
    <location>
        <begin position="961"/>
        <end position="1038"/>
    </location>
</feature>
<proteinExistence type="predicted"/>
<evidence type="ECO:0000313" key="6">
    <source>
        <dbReference type="Proteomes" id="UP001217754"/>
    </source>
</evidence>
<reference evidence="5" key="1">
    <citation type="submission" date="2023-03" db="EMBL/GenBank/DDBJ databases">
        <title>Mating type loci evolution in Malassezia.</title>
        <authorList>
            <person name="Coelho M.A."/>
        </authorList>
    </citation>
    <scope>NUCLEOTIDE SEQUENCE</scope>
    <source>
        <strain evidence="5">CBS 9431</strain>
    </source>
</reference>
<sequence length="1184" mass="131216">MDGRGAEDAAPTLDPWSYLQWVRSLQRKMLAGGDLPKLAADLVHAYAETTEHIAMRPVDWHLYLSLATRRAMQEEGGTADALREVIELHEQSTHDSLDMSLYVRYASLLLLLYTAQTNTALALDELAHDVSGTEGGRLDVSALVQEWTGVEDTPPLRPNGMYADGATLRPLLPAADADDAQETLDDLLSEDAVRTALRTAYARCAWHPTESAAVWEPYLHWELSLLEADKSAERLELLKQIYVARLQVPHPALERVFQEFSGFVSTHYPPEEYEETLASANKVYAGALKLWEAHERHESAVAHGAMEQWTAYLGWESHRVKTMRTAKDKSHLATEEEFGAVLYRRALHRFGWYPLGKNDKEAAYYAKPPTPAEEKAWKTKQGRKSHKMLEKEQAQARADARALCAAPESMWLDSIALVNTQKAEATALLSMCHDAVRTLPASGRLWALYLRTLVRFQKPRAQFEEVYQDALASGTIATVGGSAALVPFLQARVDGERAYATLDAAAAERIPPEEVVLHADLDRFMALYEVLAHALGEMAKLPKGEYDASFTLERYMVDWIERGARSVSATAGPEAAAGLYPLAEDVWENALKQQASSVQGHLEAALYFARHDNDARARQLFRAGAGRHTDENKMPLIEEWVRFEHARGSMSEIEHAESKAKMETDRMWKAWYRSMQQAAEDKASEEKSVTQGAGPVEDKASEAPAVWPSEAQPMTEHAVAAQAPAAQAPAAQAPPPAPVAAPASDDVPMPDAPESFKRKADDVDAPGPSDQKKGRTEAPAPPRDREFSSVLVEGLPADVAESEVRAFFRECGTIYEVLGPRAVDAPSPDGEPTSAALVEFTDRDMVASARTRDLKRVRGFEVHISLSYLCTLYVTNFAPETDDEMIRTRFGKYGAIFDVRWPSRKFVQSRRFCYVQFVRPEYAQAALSEHGAQWHEEFALQVFLSNPSHKKQRSDANANERELYMTGLPRTVAQDEVQAFFEAHAPVESVRVPLRPDGKSRGIAFITFHSEIDARRAMQATNSTKFKGRLVAVTLADAGRRGHSEQKEESKDDRFARSVQVRGLPLDAQEALIQQALEKELGPGSVRRVFWTPERHSDSSLVELADAETAGRAVLAAAAAYGEHPLTITPHTPAPPTETFAPRAARGRRGRGGALGFARVHSTPRAPPSNAQGQDKFRAMLYEK</sequence>
<dbReference type="InterPro" id="IPR035979">
    <property type="entry name" value="RBD_domain_sf"/>
</dbReference>
<gene>
    <name evidence="5" type="primary">PRP24</name>
    <name evidence="5" type="ORF">MJAP1_001481</name>
</gene>
<protein>
    <submittedName>
        <fullName evidence="5">Splicing factor</fullName>
    </submittedName>
</protein>
<dbReference type="GO" id="GO:0003723">
    <property type="term" value="F:RNA binding"/>
    <property type="evidence" value="ECO:0007669"/>
    <property type="project" value="UniProtKB-UniRule"/>
</dbReference>
<feature type="compositionally biased region" description="Low complexity" evidence="3">
    <location>
        <begin position="718"/>
        <end position="731"/>
    </location>
</feature>
<feature type="compositionally biased region" description="Low complexity" evidence="3">
    <location>
        <begin position="740"/>
        <end position="753"/>
    </location>
</feature>
<evidence type="ECO:0000313" key="5">
    <source>
        <dbReference type="EMBL" id="WFD38525.1"/>
    </source>
</evidence>
<feature type="domain" description="RRM" evidence="4">
    <location>
        <begin position="870"/>
        <end position="947"/>
    </location>
</feature>
<dbReference type="SUPFAM" id="SSF48452">
    <property type="entry name" value="TPR-like"/>
    <property type="match status" value="1"/>
</dbReference>
<dbReference type="RefSeq" id="XP_060121422.1">
    <property type="nucleotide sequence ID" value="XM_060265439.1"/>
</dbReference>
<evidence type="ECO:0000259" key="4">
    <source>
        <dbReference type="PROSITE" id="PS50102"/>
    </source>
</evidence>
<keyword evidence="6" id="KW-1185">Reference proteome</keyword>
<evidence type="ECO:0000256" key="1">
    <source>
        <dbReference type="ARBA" id="ARBA00022884"/>
    </source>
</evidence>
<dbReference type="InterPro" id="IPR011990">
    <property type="entry name" value="TPR-like_helical_dom_sf"/>
</dbReference>
<dbReference type="PROSITE" id="PS50102">
    <property type="entry name" value="RRM"/>
    <property type="match status" value="3"/>
</dbReference>
<feature type="domain" description="RRM" evidence="4">
    <location>
        <begin position="788"/>
        <end position="869"/>
    </location>
</feature>
<dbReference type="InterPro" id="IPR000504">
    <property type="entry name" value="RRM_dom"/>
</dbReference>
<dbReference type="EMBL" id="CP119959">
    <property type="protein sequence ID" value="WFD38525.1"/>
    <property type="molecule type" value="Genomic_DNA"/>
</dbReference>
<feature type="region of interest" description="Disordered" evidence="3">
    <location>
        <begin position="679"/>
        <end position="787"/>
    </location>
</feature>
<dbReference type="Proteomes" id="UP001217754">
    <property type="component" value="Chromosome 2"/>
</dbReference>
<dbReference type="AlphaFoldDB" id="A0AAF0F0J8"/>
<dbReference type="Gene3D" id="3.30.70.330">
    <property type="match status" value="3"/>
</dbReference>
<feature type="compositionally biased region" description="Basic and acidic residues" evidence="3">
    <location>
        <begin position="770"/>
        <end position="787"/>
    </location>
</feature>
<feature type="compositionally biased region" description="Basic and acidic residues" evidence="3">
    <location>
        <begin position="679"/>
        <end position="688"/>
    </location>
</feature>
<dbReference type="SMART" id="SM00360">
    <property type="entry name" value="RRM"/>
    <property type="match status" value="4"/>
</dbReference>
<organism evidence="5 6">
    <name type="scientific">Malassezia japonica</name>
    <dbReference type="NCBI Taxonomy" id="223818"/>
    <lineage>
        <taxon>Eukaryota</taxon>
        <taxon>Fungi</taxon>
        <taxon>Dikarya</taxon>
        <taxon>Basidiomycota</taxon>
        <taxon>Ustilaginomycotina</taxon>
        <taxon>Malasseziomycetes</taxon>
        <taxon>Malasseziales</taxon>
        <taxon>Malasseziaceae</taxon>
        <taxon>Malassezia</taxon>
    </lineage>
</organism>
<dbReference type="GeneID" id="85225130"/>
<dbReference type="SUPFAM" id="SSF54928">
    <property type="entry name" value="RNA-binding domain, RBD"/>
    <property type="match status" value="2"/>
</dbReference>
<dbReference type="Pfam" id="PF00076">
    <property type="entry name" value="RRM_1"/>
    <property type="match status" value="2"/>
</dbReference>
<feature type="region of interest" description="Disordered" evidence="3">
    <location>
        <begin position="1126"/>
        <end position="1176"/>
    </location>
</feature>
<keyword evidence="1 2" id="KW-0694">RNA-binding</keyword>
<accession>A0AAF0F0J8</accession>